<proteinExistence type="predicted"/>
<sequence>MFASQFSLSVPTNEDLYVSELARETPALAETFNDMIFKQHDFQQPVTMHAEAVIGQFSLQSIPDEKMECSLAGYWCPEANVSNYQFYFQGFLLCSTKVFMFPTRRASAEEDIAEKSSMFVCVCIVNTTVWGIRVKGS</sequence>
<reference evidence="1 2" key="2">
    <citation type="submission" date="2018-11" db="EMBL/GenBank/DDBJ databases">
        <authorList>
            <consortium name="Pathogen Informatics"/>
        </authorList>
    </citation>
    <scope>NUCLEOTIDE SEQUENCE [LARGE SCALE GENOMIC DNA]</scope>
</reference>
<dbReference type="EMBL" id="UYRT01107727">
    <property type="protein sequence ID" value="VDN44888.1"/>
    <property type="molecule type" value="Genomic_DNA"/>
</dbReference>
<dbReference type="AlphaFoldDB" id="A0A183EYA5"/>
<name>A0A183EYA5_9BILA</name>
<dbReference type="WBParaSite" id="GPUH_0002597601-mRNA-1">
    <property type="protein sequence ID" value="GPUH_0002597601-mRNA-1"/>
    <property type="gene ID" value="GPUH_0002597601"/>
</dbReference>
<gene>
    <name evidence="1" type="ORF">GPUH_LOCUS25946</name>
</gene>
<evidence type="ECO:0000313" key="1">
    <source>
        <dbReference type="EMBL" id="VDN44888.1"/>
    </source>
</evidence>
<accession>A0A183EYA5</accession>
<dbReference type="Proteomes" id="UP000271098">
    <property type="component" value="Unassembled WGS sequence"/>
</dbReference>
<reference evidence="3" key="1">
    <citation type="submission" date="2016-06" db="UniProtKB">
        <authorList>
            <consortium name="WormBaseParasite"/>
        </authorList>
    </citation>
    <scope>IDENTIFICATION</scope>
</reference>
<evidence type="ECO:0000313" key="2">
    <source>
        <dbReference type="Proteomes" id="UP000271098"/>
    </source>
</evidence>
<keyword evidence="2" id="KW-1185">Reference proteome</keyword>
<organism evidence="3">
    <name type="scientific">Gongylonema pulchrum</name>
    <dbReference type="NCBI Taxonomy" id="637853"/>
    <lineage>
        <taxon>Eukaryota</taxon>
        <taxon>Metazoa</taxon>
        <taxon>Ecdysozoa</taxon>
        <taxon>Nematoda</taxon>
        <taxon>Chromadorea</taxon>
        <taxon>Rhabditida</taxon>
        <taxon>Spirurina</taxon>
        <taxon>Spiruromorpha</taxon>
        <taxon>Spiruroidea</taxon>
        <taxon>Gongylonematidae</taxon>
        <taxon>Gongylonema</taxon>
    </lineage>
</organism>
<protein>
    <submittedName>
        <fullName evidence="3">Vanin_C domain-containing protein</fullName>
    </submittedName>
</protein>
<evidence type="ECO:0000313" key="3">
    <source>
        <dbReference type="WBParaSite" id="GPUH_0002597601-mRNA-1"/>
    </source>
</evidence>